<dbReference type="PANTHER" id="PTHR19965:SF82">
    <property type="entry name" value="THO COMPLEX SUBUNIT 4"/>
    <property type="match status" value="1"/>
</dbReference>
<dbReference type="STRING" id="126957.T1IXY5"/>
<keyword evidence="6" id="KW-1185">Reference proteome</keyword>
<dbReference type="GO" id="GO:0005634">
    <property type="term" value="C:nucleus"/>
    <property type="evidence" value="ECO:0007669"/>
    <property type="project" value="TreeGrafter"/>
</dbReference>
<keyword evidence="1 2" id="KW-0694">RNA-binding</keyword>
<dbReference type="InterPro" id="IPR000504">
    <property type="entry name" value="RRM_dom"/>
</dbReference>
<dbReference type="GO" id="GO:0003729">
    <property type="term" value="F:mRNA binding"/>
    <property type="evidence" value="ECO:0007669"/>
    <property type="project" value="TreeGrafter"/>
</dbReference>
<feature type="region of interest" description="Disordered" evidence="3">
    <location>
        <begin position="228"/>
        <end position="256"/>
    </location>
</feature>
<feature type="compositionally biased region" description="Low complexity" evidence="3">
    <location>
        <begin position="67"/>
        <end position="76"/>
    </location>
</feature>
<reference evidence="5" key="2">
    <citation type="submission" date="2015-02" db="UniProtKB">
        <authorList>
            <consortium name="EnsemblMetazoa"/>
        </authorList>
    </citation>
    <scope>IDENTIFICATION</scope>
</reference>
<dbReference type="SUPFAM" id="SSF54928">
    <property type="entry name" value="RNA-binding domain, RBD"/>
    <property type="match status" value="1"/>
</dbReference>
<accession>T1IXY5</accession>
<feature type="region of interest" description="Disordered" evidence="3">
    <location>
        <begin position="56"/>
        <end position="103"/>
    </location>
</feature>
<feature type="domain" description="RRM" evidence="4">
    <location>
        <begin position="134"/>
        <end position="211"/>
    </location>
</feature>
<feature type="compositionally biased region" description="Low complexity" evidence="3">
    <location>
        <begin position="228"/>
        <end position="241"/>
    </location>
</feature>
<dbReference type="GO" id="GO:0006406">
    <property type="term" value="P:mRNA export from nucleus"/>
    <property type="evidence" value="ECO:0007669"/>
    <property type="project" value="TreeGrafter"/>
</dbReference>
<dbReference type="Gene3D" id="3.30.70.330">
    <property type="match status" value="1"/>
</dbReference>
<dbReference type="Proteomes" id="UP000014500">
    <property type="component" value="Unassembled WGS sequence"/>
</dbReference>
<evidence type="ECO:0000256" key="1">
    <source>
        <dbReference type="ARBA" id="ARBA00022884"/>
    </source>
</evidence>
<dbReference type="Pfam" id="PF00076">
    <property type="entry name" value="RRM_1"/>
    <property type="match status" value="1"/>
</dbReference>
<dbReference type="SMART" id="SM00360">
    <property type="entry name" value="RRM"/>
    <property type="match status" value="1"/>
</dbReference>
<sequence length="277" mass="30398">VTDYTFPQSIATDILRHTINRHFCCALFTSFAMEKKSPELLDLSLDDIIKINRKSNPIRGRRGSSRGGRATMASRSRGGGGIGALRSRTIRGRSRPMPYSRPKELPEKWQHDMFDGGFTTGGRITRSSFPGGAGKLLVNNLDYGVSDSDIRELFIEFGPLKKAAVHYDRSGRSLGQADVIFERRPDALKALKQYNGVPLDGRPMKISIDGVDGVRNAAAQKPVINSTRRGSFGSARLGSSGRRARGRGGVGRMGRKVPTAEELDAELDAYVNKMEIE</sequence>
<dbReference type="Pfam" id="PF13865">
    <property type="entry name" value="FoP_duplication"/>
    <property type="match status" value="1"/>
</dbReference>
<dbReference type="CDD" id="cd12680">
    <property type="entry name" value="RRM_THOC4"/>
    <property type="match status" value="1"/>
</dbReference>
<evidence type="ECO:0000313" key="5">
    <source>
        <dbReference type="EnsemblMetazoa" id="SMAR006083-PA"/>
    </source>
</evidence>
<evidence type="ECO:0000256" key="2">
    <source>
        <dbReference type="PROSITE-ProRule" id="PRU00176"/>
    </source>
</evidence>
<organism evidence="5 6">
    <name type="scientific">Strigamia maritima</name>
    <name type="common">European centipede</name>
    <name type="synonym">Geophilus maritimus</name>
    <dbReference type="NCBI Taxonomy" id="126957"/>
    <lineage>
        <taxon>Eukaryota</taxon>
        <taxon>Metazoa</taxon>
        <taxon>Ecdysozoa</taxon>
        <taxon>Arthropoda</taxon>
        <taxon>Myriapoda</taxon>
        <taxon>Chilopoda</taxon>
        <taxon>Pleurostigmophora</taxon>
        <taxon>Geophilomorpha</taxon>
        <taxon>Linotaeniidae</taxon>
        <taxon>Strigamia</taxon>
    </lineage>
</organism>
<evidence type="ECO:0000256" key="3">
    <source>
        <dbReference type="SAM" id="MobiDB-lite"/>
    </source>
</evidence>
<dbReference type="eggNOG" id="KOG0533">
    <property type="taxonomic scope" value="Eukaryota"/>
</dbReference>
<name>T1IXY5_STRMM</name>
<dbReference type="EnsemblMetazoa" id="SMAR006083-RA">
    <property type="protein sequence ID" value="SMAR006083-PA"/>
    <property type="gene ID" value="SMAR006083"/>
</dbReference>
<evidence type="ECO:0000313" key="6">
    <source>
        <dbReference type="Proteomes" id="UP000014500"/>
    </source>
</evidence>
<dbReference type="InterPro" id="IPR012677">
    <property type="entry name" value="Nucleotide-bd_a/b_plait_sf"/>
</dbReference>
<dbReference type="PhylomeDB" id="T1IXY5"/>
<dbReference type="EMBL" id="JH431665">
    <property type="status" value="NOT_ANNOTATED_CDS"/>
    <property type="molecule type" value="Genomic_DNA"/>
</dbReference>
<dbReference type="SMART" id="SM01218">
    <property type="entry name" value="FoP_duplication"/>
    <property type="match status" value="1"/>
</dbReference>
<proteinExistence type="predicted"/>
<dbReference type="InterPro" id="IPR025715">
    <property type="entry name" value="FoP_C"/>
</dbReference>
<dbReference type="InterPro" id="IPR035979">
    <property type="entry name" value="RBD_domain_sf"/>
</dbReference>
<dbReference type="HOGENOM" id="CLU_052367_0_1_1"/>
<dbReference type="PROSITE" id="PS50102">
    <property type="entry name" value="RRM"/>
    <property type="match status" value="1"/>
</dbReference>
<dbReference type="OMA" id="YNAECKM"/>
<reference evidence="6" key="1">
    <citation type="submission" date="2011-05" db="EMBL/GenBank/DDBJ databases">
        <authorList>
            <person name="Richards S.R."/>
            <person name="Qu J."/>
            <person name="Jiang H."/>
            <person name="Jhangiani S.N."/>
            <person name="Agravi P."/>
            <person name="Goodspeed R."/>
            <person name="Gross S."/>
            <person name="Mandapat C."/>
            <person name="Jackson L."/>
            <person name="Mathew T."/>
            <person name="Pu L."/>
            <person name="Thornton R."/>
            <person name="Saada N."/>
            <person name="Wilczek-Boney K.B."/>
            <person name="Lee S."/>
            <person name="Kovar C."/>
            <person name="Wu Y."/>
            <person name="Scherer S.E."/>
            <person name="Worley K.C."/>
            <person name="Muzny D.M."/>
            <person name="Gibbs R."/>
        </authorList>
    </citation>
    <scope>NUCLEOTIDE SEQUENCE</scope>
    <source>
        <strain evidence="6">Brora</strain>
    </source>
</reference>
<dbReference type="PANTHER" id="PTHR19965">
    <property type="entry name" value="RNA AND EXPORT FACTOR BINDING PROTEIN"/>
    <property type="match status" value="1"/>
</dbReference>
<evidence type="ECO:0000259" key="4">
    <source>
        <dbReference type="PROSITE" id="PS50102"/>
    </source>
</evidence>
<protein>
    <recommendedName>
        <fullName evidence="4">RRM domain-containing protein</fullName>
    </recommendedName>
</protein>
<dbReference type="InterPro" id="IPR051229">
    <property type="entry name" value="ALYREF_mRNA_export"/>
</dbReference>
<dbReference type="AlphaFoldDB" id="T1IXY5"/>